<name>A0A1V1PE87_9BACT</name>
<dbReference type="Gene3D" id="3.40.50.11900">
    <property type="match status" value="1"/>
</dbReference>
<sequence>MKTFMGKFEENTGDPIGALANRYLQIPCACMTPNNKRLDDLSNMIDKFHPDVVIDFVLQACHAYNVESYKVGQHVTEKHALPFLKVESDYSDGDIGQLKTRIQALFESI</sequence>
<gene>
    <name evidence="2" type="ORF">OMM_07153</name>
</gene>
<dbReference type="Proteomes" id="UP000189670">
    <property type="component" value="Unassembled WGS sequence"/>
</dbReference>
<evidence type="ECO:0000313" key="3">
    <source>
        <dbReference type="Proteomes" id="UP000189670"/>
    </source>
</evidence>
<comment type="similarity">
    <text evidence="1">Belongs to the FldB/FldC dehydratase alpha/beta subunit family.</text>
</comment>
<dbReference type="Pfam" id="PF06050">
    <property type="entry name" value="HGD-D"/>
    <property type="match status" value="1"/>
</dbReference>
<evidence type="ECO:0000256" key="1">
    <source>
        <dbReference type="ARBA" id="ARBA00005806"/>
    </source>
</evidence>
<dbReference type="InterPro" id="IPR010327">
    <property type="entry name" value="FldB/FldC_alpha/beta"/>
</dbReference>
<proteinExistence type="inferred from homology"/>
<evidence type="ECO:0000313" key="2">
    <source>
        <dbReference type="EMBL" id="ETR73098.1"/>
    </source>
</evidence>
<comment type="caution">
    <text evidence="2">The sequence shown here is derived from an EMBL/GenBank/DDBJ whole genome shotgun (WGS) entry which is preliminary data.</text>
</comment>
<reference evidence="3" key="1">
    <citation type="submission" date="2012-11" db="EMBL/GenBank/DDBJ databases">
        <authorList>
            <person name="Lucero-Rivera Y.E."/>
            <person name="Tovar-Ramirez D."/>
        </authorList>
    </citation>
    <scope>NUCLEOTIDE SEQUENCE [LARGE SCALE GENOMIC DNA]</scope>
    <source>
        <strain evidence="3">Araruama</strain>
    </source>
</reference>
<dbReference type="AlphaFoldDB" id="A0A1V1PE87"/>
<dbReference type="EMBL" id="ATBP01000088">
    <property type="protein sequence ID" value="ETR73098.1"/>
    <property type="molecule type" value="Genomic_DNA"/>
</dbReference>
<dbReference type="PANTHER" id="PTHR30548:SF6">
    <property type="entry name" value="DEHYDRATASE SUBUNIT YJIM-RELATED"/>
    <property type="match status" value="1"/>
</dbReference>
<dbReference type="PANTHER" id="PTHR30548">
    <property type="entry name" value="2-HYDROXYGLUTARYL-COA DEHYDRATASE, D-COMPONENT-RELATED"/>
    <property type="match status" value="1"/>
</dbReference>
<accession>A0A1V1PE87</accession>
<organism evidence="2 3">
    <name type="scientific">Candidatus Magnetoglobus multicellularis str. Araruama</name>
    <dbReference type="NCBI Taxonomy" id="890399"/>
    <lineage>
        <taxon>Bacteria</taxon>
        <taxon>Pseudomonadati</taxon>
        <taxon>Thermodesulfobacteriota</taxon>
        <taxon>Desulfobacteria</taxon>
        <taxon>Desulfobacterales</taxon>
        <taxon>Desulfobacteraceae</taxon>
        <taxon>Candidatus Magnetoglobus</taxon>
    </lineage>
</organism>
<protein>
    <submittedName>
        <fullName evidence="2">Uncharacterized protein</fullName>
    </submittedName>
</protein>